<comment type="caution">
    <text evidence="1">The sequence shown here is derived from an EMBL/GenBank/DDBJ whole genome shotgun (WGS) entry which is preliminary data.</text>
</comment>
<gene>
    <name evidence="1" type="ORF">RPERSI_LOCUS23761</name>
</gene>
<accession>A0ACA9RX63</accession>
<evidence type="ECO:0000313" key="2">
    <source>
        <dbReference type="Proteomes" id="UP000789920"/>
    </source>
</evidence>
<dbReference type="EMBL" id="CAJVQC010074906">
    <property type="protein sequence ID" value="CAG8813413.1"/>
    <property type="molecule type" value="Genomic_DNA"/>
</dbReference>
<keyword evidence="2" id="KW-1185">Reference proteome</keyword>
<feature type="non-terminal residue" evidence="1">
    <location>
        <position position="1"/>
    </location>
</feature>
<name>A0ACA9RX63_9GLOM</name>
<proteinExistence type="predicted"/>
<evidence type="ECO:0000313" key="1">
    <source>
        <dbReference type="EMBL" id="CAG8813413.1"/>
    </source>
</evidence>
<sequence length="49" mass="5808">NRKYLKQSHKNEDRTECYYVKKETVEQEGSSKPNDKTSSSYKILPNNEL</sequence>
<reference evidence="1" key="1">
    <citation type="submission" date="2021-06" db="EMBL/GenBank/DDBJ databases">
        <authorList>
            <person name="Kallberg Y."/>
            <person name="Tangrot J."/>
            <person name="Rosling A."/>
        </authorList>
    </citation>
    <scope>NUCLEOTIDE SEQUENCE</scope>
    <source>
        <strain evidence="1">MA461A</strain>
    </source>
</reference>
<dbReference type="Proteomes" id="UP000789920">
    <property type="component" value="Unassembled WGS sequence"/>
</dbReference>
<protein>
    <submittedName>
        <fullName evidence="1">30463_t:CDS:1</fullName>
    </submittedName>
</protein>
<organism evidence="1 2">
    <name type="scientific">Racocetra persica</name>
    <dbReference type="NCBI Taxonomy" id="160502"/>
    <lineage>
        <taxon>Eukaryota</taxon>
        <taxon>Fungi</taxon>
        <taxon>Fungi incertae sedis</taxon>
        <taxon>Mucoromycota</taxon>
        <taxon>Glomeromycotina</taxon>
        <taxon>Glomeromycetes</taxon>
        <taxon>Diversisporales</taxon>
        <taxon>Gigasporaceae</taxon>
        <taxon>Racocetra</taxon>
    </lineage>
</organism>